<comment type="caution">
    <text evidence="4">The sequence shown here is derived from an EMBL/GenBank/DDBJ whole genome shotgun (WGS) entry which is preliminary data.</text>
</comment>
<dbReference type="InterPro" id="IPR001647">
    <property type="entry name" value="HTH_TetR"/>
</dbReference>
<dbReference type="EMBL" id="BAABJM010000002">
    <property type="protein sequence ID" value="GAA5050456.1"/>
    <property type="molecule type" value="Genomic_DNA"/>
</dbReference>
<dbReference type="RefSeq" id="WP_345495025.1">
    <property type="nucleotide sequence ID" value="NZ_BAABJM010000002.1"/>
</dbReference>
<dbReference type="InterPro" id="IPR009057">
    <property type="entry name" value="Homeodomain-like_sf"/>
</dbReference>
<feature type="DNA-binding region" description="H-T-H motif" evidence="2">
    <location>
        <begin position="42"/>
        <end position="61"/>
    </location>
</feature>
<dbReference type="InterPro" id="IPR036271">
    <property type="entry name" value="Tet_transcr_reg_TetR-rel_C_sf"/>
</dbReference>
<protein>
    <submittedName>
        <fullName evidence="4">TetR/AcrR family transcriptional regulator</fullName>
    </submittedName>
</protein>
<organism evidence="4 5">
    <name type="scientific">Nocardia callitridis</name>
    <dbReference type="NCBI Taxonomy" id="648753"/>
    <lineage>
        <taxon>Bacteria</taxon>
        <taxon>Bacillati</taxon>
        <taxon>Actinomycetota</taxon>
        <taxon>Actinomycetes</taxon>
        <taxon>Mycobacteriales</taxon>
        <taxon>Nocardiaceae</taxon>
        <taxon>Nocardia</taxon>
    </lineage>
</organism>
<dbReference type="Gene3D" id="1.10.357.10">
    <property type="entry name" value="Tetracycline Repressor, domain 2"/>
    <property type="match status" value="1"/>
</dbReference>
<reference evidence="5" key="1">
    <citation type="journal article" date="2019" name="Int. J. Syst. Evol. Microbiol.">
        <title>The Global Catalogue of Microorganisms (GCM) 10K type strain sequencing project: providing services to taxonomists for standard genome sequencing and annotation.</title>
        <authorList>
            <consortium name="The Broad Institute Genomics Platform"/>
            <consortium name="The Broad Institute Genome Sequencing Center for Infectious Disease"/>
            <person name="Wu L."/>
            <person name="Ma J."/>
        </authorList>
    </citation>
    <scope>NUCLEOTIDE SEQUENCE [LARGE SCALE GENOMIC DNA]</scope>
    <source>
        <strain evidence="5">JCM 18298</strain>
    </source>
</reference>
<dbReference type="InterPro" id="IPR050109">
    <property type="entry name" value="HTH-type_TetR-like_transc_reg"/>
</dbReference>
<proteinExistence type="predicted"/>
<evidence type="ECO:0000256" key="1">
    <source>
        <dbReference type="ARBA" id="ARBA00023125"/>
    </source>
</evidence>
<dbReference type="PROSITE" id="PS50977">
    <property type="entry name" value="HTH_TETR_2"/>
    <property type="match status" value="1"/>
</dbReference>
<evidence type="ECO:0000259" key="3">
    <source>
        <dbReference type="PROSITE" id="PS50977"/>
    </source>
</evidence>
<keyword evidence="1 2" id="KW-0238">DNA-binding</keyword>
<evidence type="ECO:0000313" key="4">
    <source>
        <dbReference type="EMBL" id="GAA5050456.1"/>
    </source>
</evidence>
<evidence type="ECO:0000256" key="2">
    <source>
        <dbReference type="PROSITE-ProRule" id="PRU00335"/>
    </source>
</evidence>
<sequence>MTRASSGTYRGTSSAQRRAERRRRLLDAALDIIGTQGLSALTVRGVCEQGRVGPRFFYEAFPDLDTLAVELLREIQEAALDSARKAIANTEGEPGDRLRAGVTALVTDLTDDPRRAQLIFAQAHGSETLMRSRFEGMRRISETIIEQTHLVLSDELPADSDTALSATSRLITGGAAELVLVWLDGGLEVDRDGLIALLADFTISMIERVPGLARRLPDRAAALHTNTPDSAAR</sequence>
<dbReference type="PANTHER" id="PTHR30055:SF226">
    <property type="entry name" value="HTH-TYPE TRANSCRIPTIONAL REGULATOR PKSA"/>
    <property type="match status" value="1"/>
</dbReference>
<feature type="domain" description="HTH tetR-type" evidence="3">
    <location>
        <begin position="19"/>
        <end position="79"/>
    </location>
</feature>
<name>A0ABP9K393_9NOCA</name>
<accession>A0ABP9K393</accession>
<keyword evidence="5" id="KW-1185">Reference proteome</keyword>
<evidence type="ECO:0000313" key="5">
    <source>
        <dbReference type="Proteomes" id="UP001500603"/>
    </source>
</evidence>
<dbReference type="PANTHER" id="PTHR30055">
    <property type="entry name" value="HTH-TYPE TRANSCRIPTIONAL REGULATOR RUTR"/>
    <property type="match status" value="1"/>
</dbReference>
<gene>
    <name evidence="4" type="ORF">GCM10023318_20720</name>
</gene>
<dbReference type="Proteomes" id="UP001500603">
    <property type="component" value="Unassembled WGS sequence"/>
</dbReference>
<dbReference type="SUPFAM" id="SSF46689">
    <property type="entry name" value="Homeodomain-like"/>
    <property type="match status" value="1"/>
</dbReference>
<dbReference type="SUPFAM" id="SSF48498">
    <property type="entry name" value="Tetracyclin repressor-like, C-terminal domain"/>
    <property type="match status" value="1"/>
</dbReference>